<keyword evidence="3" id="KW-1185">Reference proteome</keyword>
<gene>
    <name evidence="2" type="ORF">TRUGW13939_00091</name>
</gene>
<feature type="region of interest" description="Disordered" evidence="1">
    <location>
        <begin position="113"/>
        <end position="160"/>
    </location>
</feature>
<dbReference type="Proteomes" id="UP000509510">
    <property type="component" value="Chromosome I"/>
</dbReference>
<organism evidence="2 3">
    <name type="scientific">Talaromyces rugulosus</name>
    <name type="common">Penicillium rugulosum</name>
    <dbReference type="NCBI Taxonomy" id="121627"/>
    <lineage>
        <taxon>Eukaryota</taxon>
        <taxon>Fungi</taxon>
        <taxon>Dikarya</taxon>
        <taxon>Ascomycota</taxon>
        <taxon>Pezizomycotina</taxon>
        <taxon>Eurotiomycetes</taxon>
        <taxon>Eurotiomycetidae</taxon>
        <taxon>Eurotiales</taxon>
        <taxon>Trichocomaceae</taxon>
        <taxon>Talaromyces</taxon>
        <taxon>Talaromyces sect. Islandici</taxon>
    </lineage>
</organism>
<dbReference type="RefSeq" id="XP_035339199.1">
    <property type="nucleotide sequence ID" value="XM_035483306.1"/>
</dbReference>
<feature type="compositionally biased region" description="Basic and acidic residues" evidence="1">
    <location>
        <begin position="133"/>
        <end position="146"/>
    </location>
</feature>
<protein>
    <submittedName>
        <fullName evidence="2">Uncharacterized protein</fullName>
    </submittedName>
</protein>
<dbReference type="GeneID" id="55987608"/>
<accession>A0A7H8QGD5</accession>
<proteinExistence type="predicted"/>
<evidence type="ECO:0000313" key="3">
    <source>
        <dbReference type="Proteomes" id="UP000509510"/>
    </source>
</evidence>
<reference evidence="3" key="1">
    <citation type="submission" date="2020-06" db="EMBL/GenBank/DDBJ databases">
        <title>A chromosome-scale genome assembly of Talaromyces rugulosus W13939.</title>
        <authorList>
            <person name="Wang B."/>
            <person name="Guo L."/>
            <person name="Ye K."/>
            <person name="Wang L."/>
        </authorList>
    </citation>
    <scope>NUCLEOTIDE SEQUENCE [LARGE SCALE GENOMIC DNA]</scope>
    <source>
        <strain evidence="3">W13939</strain>
    </source>
</reference>
<name>A0A7H8QGD5_TALRU</name>
<dbReference type="EMBL" id="CP055898">
    <property type="protein sequence ID" value="QKX53020.1"/>
    <property type="molecule type" value="Genomic_DNA"/>
</dbReference>
<sequence>MEKRLTGAQTKARQIQGRRRKNCVEKKKKEKGAQTISTRIAWGGGEERGQNLFRAAGGDAAAASLGGHRLARLAFLAASTSASSPGPVWSWLLPPAVYDATTDHAVCLQPTTAPRSRPLHDFSHGHRANNAETKQRKTTRNDRTGCRESAVSPTAPAIDS</sequence>
<dbReference type="AlphaFoldDB" id="A0A7H8QGD5"/>
<evidence type="ECO:0000256" key="1">
    <source>
        <dbReference type="SAM" id="MobiDB-lite"/>
    </source>
</evidence>
<feature type="region of interest" description="Disordered" evidence="1">
    <location>
        <begin position="1"/>
        <end position="31"/>
    </location>
</feature>
<evidence type="ECO:0000313" key="2">
    <source>
        <dbReference type="EMBL" id="QKX53020.1"/>
    </source>
</evidence>
<dbReference type="KEGG" id="trg:TRUGW13939_00091"/>